<dbReference type="AlphaFoldDB" id="A0A5C3P2C1"/>
<gene>
    <name evidence="3" type="ORF">K466DRAFT_249816</name>
</gene>
<name>A0A5C3P2C1_9APHY</name>
<dbReference type="PANTHER" id="PTHR31836">
    <property type="match status" value="1"/>
</dbReference>
<organism evidence="3 4">
    <name type="scientific">Polyporus arcularius HHB13444</name>
    <dbReference type="NCBI Taxonomy" id="1314778"/>
    <lineage>
        <taxon>Eukaryota</taxon>
        <taxon>Fungi</taxon>
        <taxon>Dikarya</taxon>
        <taxon>Basidiomycota</taxon>
        <taxon>Agaricomycotina</taxon>
        <taxon>Agaricomycetes</taxon>
        <taxon>Polyporales</taxon>
        <taxon>Polyporaceae</taxon>
        <taxon>Polyporus</taxon>
    </lineage>
</organism>
<dbReference type="Pfam" id="PF03330">
    <property type="entry name" value="DPBB_1"/>
    <property type="match status" value="1"/>
</dbReference>
<accession>A0A5C3P2C1</accession>
<reference evidence="3 4" key="1">
    <citation type="journal article" date="2019" name="Nat. Ecol. Evol.">
        <title>Megaphylogeny resolves global patterns of mushroom evolution.</title>
        <authorList>
            <person name="Varga T."/>
            <person name="Krizsan K."/>
            <person name="Foldi C."/>
            <person name="Dima B."/>
            <person name="Sanchez-Garcia M."/>
            <person name="Sanchez-Ramirez S."/>
            <person name="Szollosi G.J."/>
            <person name="Szarkandi J.G."/>
            <person name="Papp V."/>
            <person name="Albert L."/>
            <person name="Andreopoulos W."/>
            <person name="Angelini C."/>
            <person name="Antonin V."/>
            <person name="Barry K.W."/>
            <person name="Bougher N.L."/>
            <person name="Buchanan P."/>
            <person name="Buyck B."/>
            <person name="Bense V."/>
            <person name="Catcheside P."/>
            <person name="Chovatia M."/>
            <person name="Cooper J."/>
            <person name="Damon W."/>
            <person name="Desjardin D."/>
            <person name="Finy P."/>
            <person name="Geml J."/>
            <person name="Haridas S."/>
            <person name="Hughes K."/>
            <person name="Justo A."/>
            <person name="Karasinski D."/>
            <person name="Kautmanova I."/>
            <person name="Kiss B."/>
            <person name="Kocsube S."/>
            <person name="Kotiranta H."/>
            <person name="LaButti K.M."/>
            <person name="Lechner B.E."/>
            <person name="Liimatainen K."/>
            <person name="Lipzen A."/>
            <person name="Lukacs Z."/>
            <person name="Mihaltcheva S."/>
            <person name="Morgado L.N."/>
            <person name="Niskanen T."/>
            <person name="Noordeloos M.E."/>
            <person name="Ohm R.A."/>
            <person name="Ortiz-Santana B."/>
            <person name="Ovrebo C."/>
            <person name="Racz N."/>
            <person name="Riley R."/>
            <person name="Savchenko A."/>
            <person name="Shiryaev A."/>
            <person name="Soop K."/>
            <person name="Spirin V."/>
            <person name="Szebenyi C."/>
            <person name="Tomsovsky M."/>
            <person name="Tulloss R.E."/>
            <person name="Uehling J."/>
            <person name="Grigoriev I.V."/>
            <person name="Vagvolgyi C."/>
            <person name="Papp T."/>
            <person name="Martin F.M."/>
            <person name="Miettinen O."/>
            <person name="Hibbett D.S."/>
            <person name="Nagy L.G."/>
        </authorList>
    </citation>
    <scope>NUCLEOTIDE SEQUENCE [LARGE SCALE GENOMIC DNA]</scope>
    <source>
        <strain evidence="3 4">HHB13444</strain>
    </source>
</reference>
<dbReference type="Proteomes" id="UP000308197">
    <property type="component" value="Unassembled WGS sequence"/>
</dbReference>
<dbReference type="InParanoid" id="A0A5C3P2C1"/>
<evidence type="ECO:0000313" key="3">
    <source>
        <dbReference type="EMBL" id="TFK83774.1"/>
    </source>
</evidence>
<dbReference type="InterPro" id="IPR051477">
    <property type="entry name" value="Expansin_CellWall"/>
</dbReference>
<protein>
    <recommendedName>
        <fullName evidence="2">RlpA-like protein double-psi beta-barrel domain-containing protein</fullName>
    </recommendedName>
</protein>
<dbReference type="PANTHER" id="PTHR31836:SF28">
    <property type="entry name" value="SRCR DOMAIN-CONTAINING PROTEIN-RELATED"/>
    <property type="match status" value="1"/>
</dbReference>
<sequence>MERSHFTMHIQRFAGVLTTVALTMAELITGAIGGSATWFEPGMGACGVESGENDMVVAISAQIYDSGKHCHERMRVQYKSKTIEVTVLDECPNCDATHIDLGQAAFEKLADKNLGLIPVTWEFI</sequence>
<evidence type="ECO:0000259" key="2">
    <source>
        <dbReference type="Pfam" id="PF03330"/>
    </source>
</evidence>
<keyword evidence="4" id="KW-1185">Reference proteome</keyword>
<dbReference type="InterPro" id="IPR036908">
    <property type="entry name" value="RlpA-like_sf"/>
</dbReference>
<keyword evidence="1" id="KW-0732">Signal</keyword>
<dbReference type="InterPro" id="IPR009009">
    <property type="entry name" value="RlpA-like_DPBB"/>
</dbReference>
<dbReference type="CDD" id="cd22191">
    <property type="entry name" value="DPBB_RlpA_EXP_N-like"/>
    <property type="match status" value="1"/>
</dbReference>
<dbReference type="Gene3D" id="2.40.40.10">
    <property type="entry name" value="RlpA-like domain"/>
    <property type="match status" value="1"/>
</dbReference>
<feature type="domain" description="RlpA-like protein double-psi beta-barrel" evidence="2">
    <location>
        <begin position="33"/>
        <end position="120"/>
    </location>
</feature>
<dbReference type="SUPFAM" id="SSF50685">
    <property type="entry name" value="Barwin-like endoglucanases"/>
    <property type="match status" value="1"/>
</dbReference>
<evidence type="ECO:0000256" key="1">
    <source>
        <dbReference type="ARBA" id="ARBA00022729"/>
    </source>
</evidence>
<proteinExistence type="predicted"/>
<dbReference type="EMBL" id="ML211366">
    <property type="protein sequence ID" value="TFK83774.1"/>
    <property type="molecule type" value="Genomic_DNA"/>
</dbReference>
<dbReference type="STRING" id="1314778.A0A5C3P2C1"/>
<evidence type="ECO:0000313" key="4">
    <source>
        <dbReference type="Proteomes" id="UP000308197"/>
    </source>
</evidence>